<dbReference type="Proteomes" id="UP000823674">
    <property type="component" value="Chromosome A10"/>
</dbReference>
<dbReference type="EMBL" id="JADBGQ010000010">
    <property type="protein sequence ID" value="KAG5374708.1"/>
    <property type="molecule type" value="Genomic_DNA"/>
</dbReference>
<proteinExistence type="predicted"/>
<keyword evidence="4" id="KW-0175">Coiled coil</keyword>
<keyword evidence="3" id="KW-0067">ATP-binding</keyword>
<dbReference type="PRINTS" id="PR00983">
    <property type="entry name" value="TRNASYNTHCYS"/>
</dbReference>
<evidence type="ECO:0000259" key="6">
    <source>
        <dbReference type="Pfam" id="PF01406"/>
    </source>
</evidence>
<dbReference type="InterPro" id="IPR032678">
    <property type="entry name" value="tRNA-synt_1_cat_dom"/>
</dbReference>
<dbReference type="SUPFAM" id="SSF52374">
    <property type="entry name" value="Nucleotidylyl transferase"/>
    <property type="match status" value="1"/>
</dbReference>
<dbReference type="InterPro" id="IPR014729">
    <property type="entry name" value="Rossmann-like_a/b/a_fold"/>
</dbReference>
<feature type="non-terminal residue" evidence="7">
    <location>
        <position position="1150"/>
    </location>
</feature>
<name>A0ABQ7KJH1_BRACM</name>
<evidence type="ECO:0000256" key="2">
    <source>
        <dbReference type="ARBA" id="ARBA00022741"/>
    </source>
</evidence>
<feature type="compositionally biased region" description="Polar residues" evidence="5">
    <location>
        <begin position="864"/>
        <end position="880"/>
    </location>
</feature>
<feature type="region of interest" description="Disordered" evidence="5">
    <location>
        <begin position="134"/>
        <end position="168"/>
    </location>
</feature>
<accession>A0ABQ7KJH1</accession>
<sequence length="1150" mass="134396">MGGVCLAFPSVLRGGVEIGCLFVKLRRLFEEFGSEDVVEENVESWYAFAHNFTVFKTRKFMYGFNEGHALSWYGDEISQYGFSSWGDLKVRLLNRFNTSAKEEKEQLEQSRFMDILKEISNRFEQRWKRKEDKEVSGGEDIGKEKRIKKSQEEKTLESDDVKQVESDDGGDDLIMYSNQLIQYVKSDMLILAYPVMVQEKDDPETETLLFDEDNSSKTEMDSGACQVFEKILKRRKKVTKKKKRLKKLFSDIEDQLVEFLSHKESDNSDMLGIQMENTTKRQRKSWLEWSKGNCHWVHTRQRLDRKWMLIFRKKKRKRKREIKVLLGVENKIEIVKSYQRGEIEELEKLLVKMNDTMESFTKEEKAVRDMEDKKMESNGSKQKIELKLYNTMTQQKEVLNPINLELMINPGKVRMYVCGMTAYDLRHIGHNRAAVFFDVLYRYLKQLGYEVNYVRIFTDVDDKIIKHANENGEKPLDLSKRFCKEYWVDMEAIQCLPPTDEYYLRSHIDDIIIYIDNIIEKGLGYAVKREDVFLSVEKFTDYGKLSCQLLEHKWGGEQIEVDPRKRKPAVFTLWKAAKPNWESSWGQRVKPRWHIESSVVSAHYLSPSFVVHGGGADLKFPHHENKLAQTCSVCDDGGMSYWLHNRHVTIHNDKMAKSKKNLYEFIEKEKAMVVQIDAIGKEKMVKESELERLMNEKVSVEKQMEMFYVQCLDKEKSIGKLSREKIELEEHLLQEEKRRVELIRKIDELVRVETSEKLQCKVGEIRMLEHVELERENLNDALDEEKRHGEDLKADVSKSEKMIETTLEEFEKIRIERESLSTVKAILEKKLQDLTNPINALKKEVKSAVMEAKHSLVTLKGTASDVSQSDSEQQKQENGTKSYALDLVSIEKAYETEEDIIEEMKKEAKSMKLSTEEYHKKKKNDWPLEEHELKALEARRARALREIEHKRRKLGLVEDDNSKTEEGYEHEKKEDNVTRVVNGRDDSEKAFYKELFYHSRFHGTLADIFLRDTDLISDSRGMVAFVATITTTLTGYLYYITASPKDPTYIMAPVLMLRYARDELKMMAPYIEKDWEVNKFGIGKKEAALLILRNLDVISFDLEKPNIAAGKQEEGTFCFSSLGKLSYSKVELEDDGSVSEVDKDISLLKH</sequence>
<keyword evidence="8" id="KW-1185">Reference proteome</keyword>
<evidence type="ECO:0000313" key="7">
    <source>
        <dbReference type="EMBL" id="KAG5374708.1"/>
    </source>
</evidence>
<keyword evidence="1" id="KW-0436">Ligase</keyword>
<feature type="compositionally biased region" description="Basic and acidic residues" evidence="5">
    <location>
        <begin position="134"/>
        <end position="165"/>
    </location>
</feature>
<evidence type="ECO:0000256" key="1">
    <source>
        <dbReference type="ARBA" id="ARBA00022598"/>
    </source>
</evidence>
<feature type="domain" description="tRNA synthetases class I catalytic" evidence="6">
    <location>
        <begin position="408"/>
        <end position="664"/>
    </location>
</feature>
<keyword evidence="2" id="KW-0547">Nucleotide-binding</keyword>
<feature type="region of interest" description="Disordered" evidence="5">
    <location>
        <begin position="861"/>
        <end position="880"/>
    </location>
</feature>
<organism evidence="7 8">
    <name type="scientific">Brassica rapa subsp. trilocularis</name>
    <dbReference type="NCBI Taxonomy" id="1813537"/>
    <lineage>
        <taxon>Eukaryota</taxon>
        <taxon>Viridiplantae</taxon>
        <taxon>Streptophyta</taxon>
        <taxon>Embryophyta</taxon>
        <taxon>Tracheophyta</taxon>
        <taxon>Spermatophyta</taxon>
        <taxon>Magnoliopsida</taxon>
        <taxon>eudicotyledons</taxon>
        <taxon>Gunneridae</taxon>
        <taxon>Pentapetalae</taxon>
        <taxon>rosids</taxon>
        <taxon>malvids</taxon>
        <taxon>Brassicales</taxon>
        <taxon>Brassicaceae</taxon>
        <taxon>Brassiceae</taxon>
        <taxon>Brassica</taxon>
    </lineage>
</organism>
<evidence type="ECO:0000256" key="5">
    <source>
        <dbReference type="SAM" id="MobiDB-lite"/>
    </source>
</evidence>
<dbReference type="Gene3D" id="3.40.50.620">
    <property type="entry name" value="HUPs"/>
    <property type="match status" value="1"/>
</dbReference>
<gene>
    <name evidence="7" type="primary">A10g500290.1_BraROA</name>
    <name evidence="7" type="ORF">IGI04_039304</name>
</gene>
<dbReference type="PANTHER" id="PTHR10890:SF29">
    <property type="entry name" value="CYSTEINE--TRNA LIGASE"/>
    <property type="match status" value="1"/>
</dbReference>
<evidence type="ECO:0000256" key="3">
    <source>
        <dbReference type="ARBA" id="ARBA00022840"/>
    </source>
</evidence>
<reference evidence="7 8" key="1">
    <citation type="submission" date="2021-03" db="EMBL/GenBank/DDBJ databases">
        <authorList>
            <person name="King G.J."/>
            <person name="Bancroft I."/>
            <person name="Baten A."/>
            <person name="Bloomfield J."/>
            <person name="Borpatragohain P."/>
            <person name="He Z."/>
            <person name="Irish N."/>
            <person name="Irwin J."/>
            <person name="Liu K."/>
            <person name="Mauleon R.P."/>
            <person name="Moore J."/>
            <person name="Morris R."/>
            <person name="Ostergaard L."/>
            <person name="Wang B."/>
            <person name="Wells R."/>
        </authorList>
    </citation>
    <scope>NUCLEOTIDE SEQUENCE [LARGE SCALE GENOMIC DNA]</scope>
    <source>
        <strain evidence="7">R-o-18</strain>
        <tissue evidence="7">Leaf</tissue>
    </source>
</reference>
<protein>
    <recommendedName>
        <fullName evidence="6">tRNA synthetases class I catalytic domain-containing protein</fullName>
    </recommendedName>
</protein>
<feature type="coiled-coil region" evidence="4">
    <location>
        <begin position="676"/>
        <end position="795"/>
    </location>
</feature>
<dbReference type="PANTHER" id="PTHR10890">
    <property type="entry name" value="CYSTEINYL-TRNA SYNTHETASE"/>
    <property type="match status" value="1"/>
</dbReference>
<dbReference type="InterPro" id="IPR024909">
    <property type="entry name" value="Cys-tRNA/MSH_ligase"/>
</dbReference>
<dbReference type="Pfam" id="PF01406">
    <property type="entry name" value="tRNA-synt_1e"/>
    <property type="match status" value="1"/>
</dbReference>
<evidence type="ECO:0000313" key="8">
    <source>
        <dbReference type="Proteomes" id="UP000823674"/>
    </source>
</evidence>
<feature type="coiled-coil region" evidence="4">
    <location>
        <begin position="887"/>
        <end position="953"/>
    </location>
</feature>
<comment type="caution">
    <text evidence="7">The sequence shown here is derived from an EMBL/GenBank/DDBJ whole genome shotgun (WGS) entry which is preliminary data.</text>
</comment>
<evidence type="ECO:0000256" key="4">
    <source>
        <dbReference type="SAM" id="Coils"/>
    </source>
</evidence>